<evidence type="ECO:0000256" key="1">
    <source>
        <dbReference type="SAM" id="MobiDB-lite"/>
    </source>
</evidence>
<comment type="caution">
    <text evidence="2">The sequence shown here is derived from an EMBL/GenBank/DDBJ whole genome shotgun (WGS) entry which is preliminary data.</text>
</comment>
<dbReference type="RefSeq" id="WP_270037414.1">
    <property type="nucleotide sequence ID" value="NZ_JAPDOD010000001.1"/>
</dbReference>
<name>A0A9X3MNE2_9ACTN</name>
<gene>
    <name evidence="2" type="ORF">OM076_00950</name>
</gene>
<reference evidence="2" key="1">
    <citation type="submission" date="2022-10" db="EMBL/GenBank/DDBJ databases">
        <title>The WGS of Solirubrobacter ginsenosidimutans DSM 21036.</title>
        <authorList>
            <person name="Jiang Z."/>
        </authorList>
    </citation>
    <scope>NUCLEOTIDE SEQUENCE</scope>
    <source>
        <strain evidence="2">DSM 21036</strain>
    </source>
</reference>
<feature type="region of interest" description="Disordered" evidence="1">
    <location>
        <begin position="174"/>
        <end position="196"/>
    </location>
</feature>
<dbReference type="EMBL" id="JAPDOD010000001">
    <property type="protein sequence ID" value="MDA0158816.1"/>
    <property type="molecule type" value="Genomic_DNA"/>
</dbReference>
<organism evidence="2 3">
    <name type="scientific">Solirubrobacter ginsenosidimutans</name>
    <dbReference type="NCBI Taxonomy" id="490573"/>
    <lineage>
        <taxon>Bacteria</taxon>
        <taxon>Bacillati</taxon>
        <taxon>Actinomycetota</taxon>
        <taxon>Thermoleophilia</taxon>
        <taxon>Solirubrobacterales</taxon>
        <taxon>Solirubrobacteraceae</taxon>
        <taxon>Solirubrobacter</taxon>
    </lineage>
</organism>
<dbReference type="AlphaFoldDB" id="A0A9X3MNE2"/>
<keyword evidence="3" id="KW-1185">Reference proteome</keyword>
<protein>
    <submittedName>
        <fullName evidence="2">Uncharacterized protein</fullName>
    </submittedName>
</protein>
<sequence length="196" mass="21519">MKGAVLGLVAMVVMVVVALVASNRLTFWFDVEVHKSDRAQMAEAFNVEEDSISPWSSLVLEHHGLDVAWSRDSQGRPRLLLVGPGYDSDEAFTSEWAVEASWYRTANGMAVAGVTIPDAASVSFGDRRGDVRVSTEPMPGDPTKRVFAWHFDAAEADAIMLKPTSIVARDAQDRLLGRQHPGGHGRSNGLYDRRLR</sequence>
<dbReference type="Proteomes" id="UP001149140">
    <property type="component" value="Unassembled WGS sequence"/>
</dbReference>
<evidence type="ECO:0000313" key="2">
    <source>
        <dbReference type="EMBL" id="MDA0158816.1"/>
    </source>
</evidence>
<accession>A0A9X3MNE2</accession>
<proteinExistence type="predicted"/>
<evidence type="ECO:0000313" key="3">
    <source>
        <dbReference type="Proteomes" id="UP001149140"/>
    </source>
</evidence>